<accession>A0A1E3B8N1</accession>
<dbReference type="STRING" id="573508.A0A1E3B8N1"/>
<evidence type="ECO:0000313" key="3">
    <source>
        <dbReference type="EMBL" id="ODM17238.1"/>
    </source>
</evidence>
<gene>
    <name evidence="3" type="ORF">SI65_06913</name>
</gene>
<evidence type="ECO:0000259" key="2">
    <source>
        <dbReference type="PROSITE" id="PS51186"/>
    </source>
</evidence>
<dbReference type="OrthoDB" id="9975416at2759"/>
<dbReference type="InterPro" id="IPR000182">
    <property type="entry name" value="GNAT_dom"/>
</dbReference>
<dbReference type="AlphaFoldDB" id="A0A1E3B8N1"/>
<keyword evidence="4" id="KW-1185">Reference proteome</keyword>
<feature type="domain" description="N-acetyltransferase" evidence="2">
    <location>
        <begin position="1"/>
        <end position="93"/>
    </location>
</feature>
<reference evidence="3 4" key="1">
    <citation type="journal article" date="2016" name="BMC Genomics">
        <title>Comparative genomic and transcriptomic analyses of the Fuzhuan brick tea-fermentation fungus Aspergillus cristatus.</title>
        <authorList>
            <person name="Ge Y."/>
            <person name="Wang Y."/>
            <person name="Liu Y."/>
            <person name="Tan Y."/>
            <person name="Ren X."/>
            <person name="Zhang X."/>
            <person name="Hyde K.D."/>
            <person name="Liu Y."/>
            <person name="Liu Z."/>
        </authorList>
    </citation>
    <scope>NUCLEOTIDE SEQUENCE [LARGE SCALE GENOMIC DNA]</scope>
    <source>
        <strain evidence="3 4">GZAAS20.1005</strain>
    </source>
</reference>
<keyword evidence="1" id="KW-0808">Transferase</keyword>
<name>A0A1E3B8N1_ASPCR</name>
<dbReference type="CDD" id="cd04301">
    <property type="entry name" value="NAT_SF"/>
    <property type="match status" value="1"/>
</dbReference>
<dbReference type="SUPFAM" id="SSF55729">
    <property type="entry name" value="Acyl-CoA N-acyltransferases (Nat)"/>
    <property type="match status" value="1"/>
</dbReference>
<dbReference type="PANTHER" id="PTHR13947">
    <property type="entry name" value="GNAT FAMILY N-ACETYLTRANSFERASE"/>
    <property type="match status" value="1"/>
</dbReference>
<proteinExistence type="predicted"/>
<dbReference type="GO" id="GO:0008080">
    <property type="term" value="F:N-acetyltransferase activity"/>
    <property type="evidence" value="ECO:0007669"/>
    <property type="project" value="InterPro"/>
</dbReference>
<dbReference type="Gene3D" id="3.40.630.30">
    <property type="match status" value="1"/>
</dbReference>
<dbReference type="PANTHER" id="PTHR13947:SF37">
    <property type="entry name" value="LD18367P"/>
    <property type="match status" value="1"/>
</dbReference>
<dbReference type="PROSITE" id="PS51186">
    <property type="entry name" value="GNAT"/>
    <property type="match status" value="1"/>
</dbReference>
<dbReference type="Pfam" id="PF13508">
    <property type="entry name" value="Acetyltransf_7"/>
    <property type="match status" value="1"/>
</dbReference>
<dbReference type="InterPro" id="IPR016181">
    <property type="entry name" value="Acyl_CoA_acyltransferase"/>
</dbReference>
<dbReference type="InterPro" id="IPR050769">
    <property type="entry name" value="NAT_camello-type"/>
</dbReference>
<dbReference type="VEuPathDB" id="FungiDB:SI65_06913"/>
<evidence type="ECO:0000313" key="4">
    <source>
        <dbReference type="Proteomes" id="UP000094569"/>
    </source>
</evidence>
<dbReference type="EMBL" id="JXNT01000008">
    <property type="protein sequence ID" value="ODM17238.1"/>
    <property type="molecule type" value="Genomic_DNA"/>
</dbReference>
<evidence type="ECO:0000256" key="1">
    <source>
        <dbReference type="ARBA" id="ARBA00022679"/>
    </source>
</evidence>
<comment type="caution">
    <text evidence="3">The sequence shown here is derived from an EMBL/GenBank/DDBJ whole genome shotgun (WGS) entry which is preliminary data.</text>
</comment>
<organism evidence="3 4">
    <name type="scientific">Aspergillus cristatus</name>
    <name type="common">Chinese Fuzhuan brick tea-fermentation fungus</name>
    <name type="synonym">Eurotium cristatum</name>
    <dbReference type="NCBI Taxonomy" id="573508"/>
    <lineage>
        <taxon>Eukaryota</taxon>
        <taxon>Fungi</taxon>
        <taxon>Dikarya</taxon>
        <taxon>Ascomycota</taxon>
        <taxon>Pezizomycotina</taxon>
        <taxon>Eurotiomycetes</taxon>
        <taxon>Eurotiomycetidae</taxon>
        <taxon>Eurotiales</taxon>
        <taxon>Aspergillaceae</taxon>
        <taxon>Aspergillus</taxon>
        <taxon>Aspergillus subgen. Aspergillus</taxon>
    </lineage>
</organism>
<sequence length="93" mass="10783">MSEACIDDIDNKIQLQRLYVSEKRQGLGIGRELMARAEMEAHKMGIKNLWLASWELNVEVERIYEKAGFKKFGSMEFMLGTAELKDWVMIKAL</sequence>
<dbReference type="Proteomes" id="UP000094569">
    <property type="component" value="Unassembled WGS sequence"/>
</dbReference>
<protein>
    <recommendedName>
        <fullName evidence="2">N-acetyltransferase domain-containing protein</fullName>
    </recommendedName>
</protein>